<dbReference type="PROSITE" id="PS00761">
    <property type="entry name" value="SPASE_I_3"/>
    <property type="match status" value="1"/>
</dbReference>
<dbReference type="PANTHER" id="PTHR43390">
    <property type="entry name" value="SIGNAL PEPTIDASE I"/>
    <property type="match status" value="1"/>
</dbReference>
<dbReference type="InterPro" id="IPR019756">
    <property type="entry name" value="Pept_S26A_signal_pept_1_Ser-AS"/>
</dbReference>
<feature type="active site" evidence="7">
    <location>
        <position position="150"/>
    </location>
</feature>
<keyword evidence="8" id="KW-1133">Transmembrane helix</keyword>
<keyword evidence="8" id="KW-0472">Membrane</keyword>
<gene>
    <name evidence="11" type="primary">lepB</name>
    <name evidence="11" type="ORF">COM45_10240</name>
</gene>
<comment type="catalytic activity">
    <reaction evidence="1 8">
        <text>Cleavage of hydrophobic, N-terminal signal or leader sequences from secreted and periplasmic proteins.</text>
        <dbReference type="EC" id="3.4.21.89"/>
    </reaction>
</comment>
<dbReference type="PROSITE" id="PS00501">
    <property type="entry name" value="SPASE_I_1"/>
    <property type="match status" value="1"/>
</dbReference>
<evidence type="ECO:0000256" key="4">
    <source>
        <dbReference type="ARBA" id="ARBA00013208"/>
    </source>
</evidence>
<dbReference type="GO" id="GO:0009003">
    <property type="term" value="F:signal peptidase activity"/>
    <property type="evidence" value="ECO:0007669"/>
    <property type="project" value="UniProtKB-EC"/>
</dbReference>
<proteinExistence type="inferred from homology"/>
<dbReference type="InterPro" id="IPR036286">
    <property type="entry name" value="LexA/Signal_pep-like_sf"/>
</dbReference>
<feature type="region of interest" description="Disordered" evidence="9">
    <location>
        <begin position="1"/>
        <end position="28"/>
    </location>
</feature>
<comment type="caution">
    <text evidence="11">The sequence shown here is derived from an EMBL/GenBank/DDBJ whole genome shotgun (WGS) entry which is preliminary data.</text>
</comment>
<evidence type="ECO:0000256" key="6">
    <source>
        <dbReference type="ARBA" id="ARBA00022801"/>
    </source>
</evidence>
<keyword evidence="6 8" id="KW-0378">Hydrolase</keyword>
<dbReference type="Pfam" id="PF10502">
    <property type="entry name" value="Peptidase_S26"/>
    <property type="match status" value="1"/>
</dbReference>
<keyword evidence="8" id="KW-0812">Transmembrane</keyword>
<feature type="compositionally biased region" description="Basic and acidic residues" evidence="9">
    <location>
        <begin position="1"/>
        <end position="12"/>
    </location>
</feature>
<dbReference type="SUPFAM" id="SSF51306">
    <property type="entry name" value="LexA/Signal peptidase"/>
    <property type="match status" value="1"/>
</dbReference>
<dbReference type="EMBL" id="NWBP01000033">
    <property type="protein sequence ID" value="PCC82079.1"/>
    <property type="molecule type" value="Genomic_DNA"/>
</dbReference>
<evidence type="ECO:0000256" key="8">
    <source>
        <dbReference type="RuleBase" id="RU362042"/>
    </source>
</evidence>
<evidence type="ECO:0000259" key="10">
    <source>
        <dbReference type="Pfam" id="PF10502"/>
    </source>
</evidence>
<reference evidence="11 12" key="1">
    <citation type="submission" date="2017-09" db="EMBL/GenBank/DDBJ databases">
        <title>Draft Genome Sequence of Corynebacterium accolens AH4003.</title>
        <authorList>
            <person name="Chen Y."/>
            <person name="Oosthuysen W.F."/>
            <person name="Kelley S."/>
            <person name="Horswill A."/>
        </authorList>
    </citation>
    <scope>NUCLEOTIDE SEQUENCE [LARGE SCALE GENOMIC DNA]</scope>
    <source>
        <strain evidence="11 12">AH4003</strain>
    </source>
</reference>
<organism evidence="11 12">
    <name type="scientific">Corynebacterium accolens</name>
    <dbReference type="NCBI Taxonomy" id="38284"/>
    <lineage>
        <taxon>Bacteria</taxon>
        <taxon>Bacillati</taxon>
        <taxon>Actinomycetota</taxon>
        <taxon>Actinomycetes</taxon>
        <taxon>Mycobacteriales</taxon>
        <taxon>Corynebacteriaceae</taxon>
        <taxon>Corynebacterium</taxon>
    </lineage>
</organism>
<comment type="similarity">
    <text evidence="3 8">Belongs to the peptidase S26 family.</text>
</comment>
<dbReference type="CDD" id="cd06530">
    <property type="entry name" value="S26_SPase_I"/>
    <property type="match status" value="1"/>
</dbReference>
<evidence type="ECO:0000256" key="2">
    <source>
        <dbReference type="ARBA" id="ARBA00004401"/>
    </source>
</evidence>
<dbReference type="PRINTS" id="PR00727">
    <property type="entry name" value="LEADERPTASE"/>
</dbReference>
<dbReference type="EC" id="3.4.21.89" evidence="4 8"/>
<dbReference type="Proteomes" id="UP000218690">
    <property type="component" value="Unassembled WGS sequence"/>
</dbReference>
<dbReference type="InterPro" id="IPR019758">
    <property type="entry name" value="Pept_S26A_signal_pept_1_CS"/>
</dbReference>
<evidence type="ECO:0000256" key="9">
    <source>
        <dbReference type="SAM" id="MobiDB-lite"/>
    </source>
</evidence>
<dbReference type="InterPro" id="IPR000223">
    <property type="entry name" value="Pept_S26A_signal_pept_1"/>
</dbReference>
<protein>
    <recommendedName>
        <fullName evidence="4 8">Signal peptidase I</fullName>
        <ecNumber evidence="4 8">3.4.21.89</ecNumber>
    </recommendedName>
</protein>
<feature type="domain" description="Peptidase S26" evidence="10">
    <location>
        <begin position="41"/>
        <end position="252"/>
    </location>
</feature>
<evidence type="ECO:0000256" key="5">
    <source>
        <dbReference type="ARBA" id="ARBA00022670"/>
    </source>
</evidence>
<name>A0A2A4AHZ8_9CORY</name>
<accession>A0A2A4AHZ8</accession>
<dbReference type="InterPro" id="IPR019533">
    <property type="entry name" value="Peptidase_S26"/>
</dbReference>
<dbReference type="Gene3D" id="2.10.109.10">
    <property type="entry name" value="Umud Fragment, subunit A"/>
    <property type="match status" value="1"/>
</dbReference>
<dbReference type="GO" id="GO:0006465">
    <property type="term" value="P:signal peptide processing"/>
    <property type="evidence" value="ECO:0007669"/>
    <property type="project" value="InterPro"/>
</dbReference>
<evidence type="ECO:0000256" key="1">
    <source>
        <dbReference type="ARBA" id="ARBA00000677"/>
    </source>
</evidence>
<comment type="subcellular location">
    <subcellularLocation>
        <location evidence="2">Cell membrane</location>
        <topology evidence="2">Single-pass type II membrane protein</topology>
    </subcellularLocation>
    <subcellularLocation>
        <location evidence="8">Membrane</location>
        <topology evidence="8">Single-pass type II membrane protein</topology>
    </subcellularLocation>
</comment>
<dbReference type="AlphaFoldDB" id="A0A2A4AHZ8"/>
<feature type="active site" evidence="7">
    <location>
        <position position="71"/>
    </location>
</feature>
<keyword evidence="5 8" id="KW-0645">Protease</keyword>
<evidence type="ECO:0000313" key="11">
    <source>
        <dbReference type="EMBL" id="PCC82079.1"/>
    </source>
</evidence>
<dbReference type="PANTHER" id="PTHR43390:SF1">
    <property type="entry name" value="CHLOROPLAST PROCESSING PEPTIDASE"/>
    <property type="match status" value="1"/>
</dbReference>
<evidence type="ECO:0000256" key="7">
    <source>
        <dbReference type="PIRSR" id="PIRSR600223-1"/>
    </source>
</evidence>
<dbReference type="NCBIfam" id="TIGR02227">
    <property type="entry name" value="sigpep_I_bact"/>
    <property type="match status" value="1"/>
</dbReference>
<evidence type="ECO:0000256" key="3">
    <source>
        <dbReference type="ARBA" id="ARBA00009370"/>
    </source>
</evidence>
<sequence>MNNEKEFEDHGADVATSEAKPVEEVSEKKEKKEKKELPWLLETLLIILCVLCVVGLVQTFIGRQYVIPSGSMEPTLHGCDGCTNDRIFTEKISYYGDKGPEPGDVVVFKGTDDWNRNYQSPRSSNEVIHKIQDVLSYVSLTPPDENTLVKRVVATGGQTVSCKEGDPAVMVDGKPINQDYVMDPPTYKVDEKTGSYACGGAYFGPVTVPEGNIWVMGDNRTASADSRYHMQDQYQGTIPVENVRGKVMFVFFPFNHIGGVDDPDIQA</sequence>
<feature type="transmembrane region" description="Helical" evidence="8">
    <location>
        <begin position="39"/>
        <end position="61"/>
    </location>
</feature>
<dbReference type="GO" id="GO:0004252">
    <property type="term" value="F:serine-type endopeptidase activity"/>
    <property type="evidence" value="ECO:0007669"/>
    <property type="project" value="InterPro"/>
</dbReference>
<dbReference type="GO" id="GO:0005886">
    <property type="term" value="C:plasma membrane"/>
    <property type="evidence" value="ECO:0007669"/>
    <property type="project" value="UniProtKB-SubCell"/>
</dbReference>
<evidence type="ECO:0000313" key="12">
    <source>
        <dbReference type="Proteomes" id="UP000218690"/>
    </source>
</evidence>